<gene>
    <name evidence="4" type="ORF">KEM10_20360</name>
</gene>
<reference evidence="4 5" key="1">
    <citation type="journal article" date="2015" name="Int. J. Syst. Evol. Microbiol.">
        <title>Carboxylicivirga linearis sp. nov., isolated from a sea cucumber culture pond.</title>
        <authorList>
            <person name="Wang F.Q."/>
            <person name="Zhou Y.X."/>
            <person name="Lin X.Z."/>
            <person name="Chen G.J."/>
            <person name="Du Z.J."/>
        </authorList>
    </citation>
    <scope>NUCLEOTIDE SEQUENCE [LARGE SCALE GENOMIC DNA]</scope>
    <source>
        <strain evidence="4 5">FB218</strain>
    </source>
</reference>
<dbReference type="PROSITE" id="PS51257">
    <property type="entry name" value="PROKAR_LIPOPROTEIN"/>
    <property type="match status" value="1"/>
</dbReference>
<dbReference type="InterPro" id="IPR049053">
    <property type="entry name" value="AFCA-like_C"/>
</dbReference>
<dbReference type="PANTHER" id="PTHR31084">
    <property type="entry name" value="ALPHA-L-FUCOSIDASE 2"/>
    <property type="match status" value="1"/>
</dbReference>
<dbReference type="InterPro" id="IPR016518">
    <property type="entry name" value="Alpha-L-fucosidase"/>
</dbReference>
<protein>
    <submittedName>
        <fullName evidence="4">Glycoside hydrolase family 95 protein</fullName>
    </submittedName>
</protein>
<organism evidence="4 5">
    <name type="scientific">Carboxylicivirga linearis</name>
    <dbReference type="NCBI Taxonomy" id="1628157"/>
    <lineage>
        <taxon>Bacteria</taxon>
        <taxon>Pseudomonadati</taxon>
        <taxon>Bacteroidota</taxon>
        <taxon>Bacteroidia</taxon>
        <taxon>Marinilabiliales</taxon>
        <taxon>Marinilabiliaceae</taxon>
        <taxon>Carboxylicivirga</taxon>
    </lineage>
</organism>
<accession>A0ABS5K1V8</accession>
<dbReference type="RefSeq" id="WP_212218913.1">
    <property type="nucleotide sequence ID" value="NZ_JAGUCO010000026.1"/>
</dbReference>
<dbReference type="PANTHER" id="PTHR31084:SF0">
    <property type="entry name" value="ALPHA-L-FUCOSIDASE 2"/>
    <property type="match status" value="1"/>
</dbReference>
<evidence type="ECO:0000313" key="4">
    <source>
        <dbReference type="EMBL" id="MBS2100651.1"/>
    </source>
</evidence>
<feature type="domain" description="Glycosyl hydrolase family 95 catalytic" evidence="3">
    <location>
        <begin position="297"/>
        <end position="701"/>
    </location>
</feature>
<dbReference type="Proteomes" id="UP000708576">
    <property type="component" value="Unassembled WGS sequence"/>
</dbReference>
<dbReference type="GO" id="GO:0016787">
    <property type="term" value="F:hydrolase activity"/>
    <property type="evidence" value="ECO:0007669"/>
    <property type="project" value="UniProtKB-KW"/>
</dbReference>
<evidence type="ECO:0000259" key="2">
    <source>
        <dbReference type="Pfam" id="PF21307"/>
    </source>
</evidence>
<dbReference type="Pfam" id="PF21307">
    <property type="entry name" value="Glyco_hydro_95_C"/>
    <property type="match status" value="1"/>
</dbReference>
<dbReference type="InterPro" id="IPR054363">
    <property type="entry name" value="GH95_cat"/>
</dbReference>
<evidence type="ECO:0000259" key="3">
    <source>
        <dbReference type="Pfam" id="PF22124"/>
    </source>
</evidence>
<dbReference type="Pfam" id="PF14498">
    <property type="entry name" value="Glyco_hyd_65N_2"/>
    <property type="match status" value="1"/>
</dbReference>
<dbReference type="Gene3D" id="1.50.10.10">
    <property type="match status" value="1"/>
</dbReference>
<dbReference type="InterPro" id="IPR008928">
    <property type="entry name" value="6-hairpin_glycosidase_sf"/>
</dbReference>
<evidence type="ECO:0000313" key="5">
    <source>
        <dbReference type="Proteomes" id="UP000708576"/>
    </source>
</evidence>
<dbReference type="InterPro" id="IPR027414">
    <property type="entry name" value="GH95_N_dom"/>
</dbReference>
<proteinExistence type="predicted"/>
<keyword evidence="4" id="KW-0378">Hydrolase</keyword>
<sequence>MKIQNSIYLVVFLLTSCINQPATKVYENTMWYAQPAEQWEESLPIGNGRIGAMVYGRTDIEHIQLNDDSMWPGKMEWNNPVGRPEDLKKIRQYLIEGKNDKADALLIEKFSNKSVGRSHQTLGDLFIELNHDNVTDYRRELDLETAIATTTYKTNGKEVTEKVFATNPHQAIIIELSSKAEEGLNGKLLFSRPEDEGHPTVTVSVDDSGNLLMDGEVTQYGGAFDSKPDPITYGVKFQTRLKVVNQDGEVISGDDYLELKGVKKAVIYLVSNSSFYHDDYITQNKKQLQNVVNNKLAKVEEEHIKDHQQFYSRVHINLEHDRMDSIPTDARLKRIQEGAIDLGMEELLFNYGRYLLIGCSREGTLAANLQGLWNPHIFAPWNGDYHLNINLQMNYWLANNTNLDELNMPLFDYVDRLIENGKETAKVNFGCRGSFIPHATDIWAVTWLRAPTAYWGGSFGAGGWLMQHYWQHYEYTQDKEFLKNRAYPAIKEVAQFYSDWLIEDPRDGSLVAAPSTSPENQFYNTDGKAVASCMGSAMDQQVIAEVFGEYVAACEVLEEDNELLQTIKDQLTRLRPGFVVGSDGRIQEWDREYKEVEPGHRHMSHLYGFHPGITINENNHPELMEGIKKTLQYRLDNGGAGTGWSRAWLINLYARLLDGDEAHKHIQFLFQRSMYLNLFDSHPPFQIDGNFGYSAGLAELLVQSHKGYIEFLPALPSAYENGAFDGLKVRGDAVVSAQWENNQLRKAKLVALKQGDFKILNPKSVREISAKVDGKKVEEREENGVLQVSLTKGQVLEISCSN</sequence>
<feature type="domain" description="Glycosyl hydrolase family 95 N-terminal" evidence="1">
    <location>
        <begin position="30"/>
        <end position="275"/>
    </location>
</feature>
<comment type="caution">
    <text evidence="4">The sequence shown here is derived from an EMBL/GenBank/DDBJ whole genome shotgun (WGS) entry which is preliminary data.</text>
</comment>
<feature type="domain" description="Alpha fucosidase A-like C-terminal" evidence="2">
    <location>
        <begin position="703"/>
        <end position="796"/>
    </location>
</feature>
<dbReference type="Pfam" id="PF22124">
    <property type="entry name" value="Glyco_hydro_95_cat"/>
    <property type="match status" value="1"/>
</dbReference>
<name>A0ABS5K1V8_9BACT</name>
<evidence type="ECO:0000259" key="1">
    <source>
        <dbReference type="Pfam" id="PF14498"/>
    </source>
</evidence>
<dbReference type="EMBL" id="JAGUCO010000026">
    <property type="protein sequence ID" value="MBS2100651.1"/>
    <property type="molecule type" value="Genomic_DNA"/>
</dbReference>
<dbReference type="SUPFAM" id="SSF48208">
    <property type="entry name" value="Six-hairpin glycosidases"/>
    <property type="match status" value="1"/>
</dbReference>
<keyword evidence="5" id="KW-1185">Reference proteome</keyword>
<dbReference type="PIRSF" id="PIRSF007663">
    <property type="entry name" value="UCP007663"/>
    <property type="match status" value="1"/>
</dbReference>
<dbReference type="InterPro" id="IPR012341">
    <property type="entry name" value="6hp_glycosidase-like_sf"/>
</dbReference>